<evidence type="ECO:0000256" key="1">
    <source>
        <dbReference type="SAM" id="MobiDB-lite"/>
    </source>
</evidence>
<feature type="compositionally biased region" description="Polar residues" evidence="1">
    <location>
        <begin position="390"/>
        <end position="409"/>
    </location>
</feature>
<reference evidence="2" key="1">
    <citation type="submission" date="2018-04" db="EMBL/GenBank/DDBJ databases">
        <title>Whole genome sequencing of Hypsizygus marmoreus.</title>
        <authorList>
            <person name="Choi I.-G."/>
            <person name="Min B."/>
            <person name="Kim J.-G."/>
            <person name="Kim S."/>
            <person name="Oh Y.-L."/>
            <person name="Kong W.-S."/>
            <person name="Park H."/>
            <person name="Jeong J."/>
            <person name="Song E.-S."/>
        </authorList>
    </citation>
    <scope>NUCLEOTIDE SEQUENCE [LARGE SCALE GENOMIC DNA]</scope>
    <source>
        <strain evidence="2">51987-8</strain>
    </source>
</reference>
<feature type="compositionally biased region" description="Polar residues" evidence="1">
    <location>
        <begin position="252"/>
        <end position="266"/>
    </location>
</feature>
<comment type="caution">
    <text evidence="2">The sequence shown here is derived from an EMBL/GenBank/DDBJ whole genome shotgun (WGS) entry which is preliminary data.</text>
</comment>
<feature type="compositionally biased region" description="Pro residues" evidence="1">
    <location>
        <begin position="368"/>
        <end position="379"/>
    </location>
</feature>
<feature type="region of interest" description="Disordered" evidence="1">
    <location>
        <begin position="1105"/>
        <end position="1126"/>
    </location>
</feature>
<dbReference type="EMBL" id="LUEZ02000131">
    <property type="protein sequence ID" value="RDB16177.1"/>
    <property type="molecule type" value="Genomic_DNA"/>
</dbReference>
<accession>A0A369J6G1</accession>
<gene>
    <name evidence="2" type="ORF">Hypma_003340</name>
</gene>
<feature type="compositionally biased region" description="Low complexity" evidence="1">
    <location>
        <begin position="417"/>
        <end position="426"/>
    </location>
</feature>
<evidence type="ECO:0000313" key="3">
    <source>
        <dbReference type="Proteomes" id="UP000076154"/>
    </source>
</evidence>
<feature type="region of interest" description="Disordered" evidence="1">
    <location>
        <begin position="236"/>
        <end position="277"/>
    </location>
</feature>
<dbReference type="InParanoid" id="A0A369J6G1"/>
<keyword evidence="3" id="KW-1185">Reference proteome</keyword>
<feature type="region of interest" description="Disordered" evidence="1">
    <location>
        <begin position="602"/>
        <end position="629"/>
    </location>
</feature>
<feature type="region of interest" description="Disordered" evidence="1">
    <location>
        <begin position="362"/>
        <end position="428"/>
    </location>
</feature>
<evidence type="ECO:0000313" key="2">
    <source>
        <dbReference type="EMBL" id="RDB16177.1"/>
    </source>
</evidence>
<feature type="region of interest" description="Disordered" evidence="1">
    <location>
        <begin position="140"/>
        <end position="163"/>
    </location>
</feature>
<feature type="compositionally biased region" description="Basic and acidic residues" evidence="1">
    <location>
        <begin position="1108"/>
        <end position="1120"/>
    </location>
</feature>
<feature type="region of interest" description="Disordered" evidence="1">
    <location>
        <begin position="1025"/>
        <end position="1059"/>
    </location>
</feature>
<feature type="compositionally biased region" description="Low complexity" evidence="1">
    <location>
        <begin position="1025"/>
        <end position="1040"/>
    </location>
</feature>
<name>A0A369J6G1_HYPMA</name>
<organism evidence="2 3">
    <name type="scientific">Hypsizygus marmoreus</name>
    <name type="common">White beech mushroom</name>
    <name type="synonym">Agaricus marmoreus</name>
    <dbReference type="NCBI Taxonomy" id="39966"/>
    <lineage>
        <taxon>Eukaryota</taxon>
        <taxon>Fungi</taxon>
        <taxon>Dikarya</taxon>
        <taxon>Basidiomycota</taxon>
        <taxon>Agaricomycotina</taxon>
        <taxon>Agaricomycetes</taxon>
        <taxon>Agaricomycetidae</taxon>
        <taxon>Agaricales</taxon>
        <taxon>Tricholomatineae</taxon>
        <taxon>Lyophyllaceae</taxon>
        <taxon>Hypsizygus</taxon>
    </lineage>
</organism>
<protein>
    <submittedName>
        <fullName evidence="2">Uncharacterized protein</fullName>
    </submittedName>
</protein>
<dbReference type="Proteomes" id="UP000076154">
    <property type="component" value="Unassembled WGS sequence"/>
</dbReference>
<sequence length="1689" mass="177320">MDLAEKLYTQLSLISSIPRYQHFKSLFLQLQGDVGPRRAEKTKVVVVEEPGSVAEGDVVRSTFLPERFSLTKTTLPIQRGPSALRDTAFDVTGTAKSPPEVPPTTLAGSLAFVGFSARKDVPSVPPILVAACQDAIPGLSAGPIQTGHPPAPLQAEDTPRSSHNSLLPDIQNVVKVPPLSVSPPGHPSTPINRSFMDVNNSNEGEFGAILQQATTNRDGVEIGLRSVVCAPFSTHSPPRLHAPSCSEPLALSNPSDSSIEGSSLTETAPPVRPRRPLECALGIPGHIKSQTALVSPLGTALAKTAGSHPASGSFTHAETPSTPSILVEVGEDVIPGLLVCPMHRGLSPTRAQSEDASARNNIRLVPGKDPPIQPHPSAPPSANRRAVASPESTRSPVQASKLASRNLPSSLAPGKCSTTPPTSTPSEYEFTPISRSLAIPSLPICLGSRAEGGIVCANGGAAIAMKNCDISRTNDENLVLLLPPARQALALRPTPPVQRWPSACLRNTQVMPDAVKSSPGLPATPIARSFVFCNTASQMDSSQTARLTVAPFDAAAAQDHGAVPGALNGLVHSQLISPRATSPNPSGQPTLRTARRAIESSISASVPSSVRTPLSETRRAVTSPESSLSPPQVFHLTSCLLHSSPAAGNYLTTLLVSLSCAPPLAKPPNHIPPVAPCSLTRFESEPHMLDAVKSLPGFPSMPITPHISRQTELPSTPPSASVTYDSAAGHTHNGVSGSLVPLCPSALHGRARDSSHRDKSATLTPPHGRFVSSTLVRSFVPVRTQTRLDSFPARTTAVPRHGAATTTVNAALPWCSWEADVKRDAHGLPERLVHPWPSRIGFSSSLVTPPLPAPPTPLCLGPRLDSGQDMPDTINLSPPLIHSVPKFPSTPITQSFVDFSFSSDSELGATPHLTPPSRDGMEIGLRGVVCAPSSKYSLSRHDASSISALPHHPTRLDITCSMADSVKTSPELPSTLITLSLEIFNTSTGGEFGEIPRLVSTSHGGTKIGPDLTVLNASSSYGSLSLSNSPTSSTEDSSLTKTAYPDPTHASTPLDFTPSVHDTVETSQLVFSSRELSSTSITRSFVDTYSFGAVDFATTPTLASASRDGTKISLPEDDHSPSSTCSPSANATLSLLETAPAIQPSPLTYTLDAPGTLKLQSLLLSPPGLAFATTARPFASAGFSPLKELPSAPLVLLTAYQDAVSSLPACSGHRRLFPAPAKAKDTSISSNIRLVSRKDPSNQAIPSASLHTAPVIAGVVKSPPGLASTTNAGPFASVGFSARRDAPSVPPIQVVAGVDAVPGLLASSMHPELSPAPAEVEDTSTRSDIRLVLGKHPPVQPDPSAPLHTAPGIAAAVKPSTPLTSPPELASTPFARSFNASSDDEFDTILHLTATNPIDREIGLPGGVRMLSWTYLESAHWQNMAEEVKTSPELPSTPITTWFMVPNTPSDAKFTPTPPVAVAGCDAAAVYAHGAVSGVLVDPIRIGLSAASTHVEDIFRSDNVSLATAKAPPSQLRLAPHVFSGRDMPYVVESLPLSLLPPGLSSPPIDQSFVNFDASNEGEFSAMSQLATTFHGSTKIGVPGGVSMPSLTCSLSSYDTPSISTLQCHSKCFDCEQDMANKGKMLLMLFCIPITLNELVSQFPSTPIIRLSVDVDPPAKANSVQYRSWPHRIVISWRLVCVMWSACRS</sequence>
<proteinExistence type="predicted"/>